<dbReference type="RefSeq" id="WP_345677265.1">
    <property type="nucleotide sequence ID" value="NZ_BAABHS010000015.1"/>
</dbReference>
<dbReference type="Proteomes" id="UP001500466">
    <property type="component" value="Unassembled WGS sequence"/>
</dbReference>
<reference evidence="3" key="1">
    <citation type="journal article" date="2019" name="Int. J. Syst. Evol. Microbiol.">
        <title>The Global Catalogue of Microorganisms (GCM) 10K type strain sequencing project: providing services to taxonomists for standard genome sequencing and annotation.</title>
        <authorList>
            <consortium name="The Broad Institute Genomics Platform"/>
            <consortium name="The Broad Institute Genome Sequencing Center for Infectious Disease"/>
            <person name="Wu L."/>
            <person name="Ma J."/>
        </authorList>
    </citation>
    <scope>NUCLEOTIDE SEQUENCE [LARGE SCALE GENOMIC DNA]</scope>
    <source>
        <strain evidence="3">JCM 17986</strain>
    </source>
</reference>
<dbReference type="InterPro" id="IPR011009">
    <property type="entry name" value="Kinase-like_dom_sf"/>
</dbReference>
<comment type="caution">
    <text evidence="2">The sequence shown here is derived from an EMBL/GenBank/DDBJ whole genome shotgun (WGS) entry which is preliminary data.</text>
</comment>
<feature type="compositionally biased region" description="Polar residues" evidence="1">
    <location>
        <begin position="1"/>
        <end position="12"/>
    </location>
</feature>
<accession>A0ABP9HK25</accession>
<gene>
    <name evidence="2" type="ORF">GCM10023205_43480</name>
</gene>
<proteinExistence type="predicted"/>
<evidence type="ECO:0000256" key="1">
    <source>
        <dbReference type="SAM" id="MobiDB-lite"/>
    </source>
</evidence>
<sequence length="110" mass="11356">MDASTLTRTGVTIGSPAFMSPEQIAGPHAGQPGDPFSPASALVHAATGETPFGPKGDPGLPFRIGEAAPDLRGVHPLRLTRLGQRRHRRPRCAAPGGTRSPGRPPPSPKA</sequence>
<keyword evidence="3" id="KW-1185">Reference proteome</keyword>
<evidence type="ECO:0000313" key="3">
    <source>
        <dbReference type="Proteomes" id="UP001500466"/>
    </source>
</evidence>
<dbReference type="SUPFAM" id="SSF56112">
    <property type="entry name" value="Protein kinase-like (PK-like)"/>
    <property type="match status" value="1"/>
</dbReference>
<dbReference type="EMBL" id="BAABHS010000015">
    <property type="protein sequence ID" value="GAA4972565.1"/>
    <property type="molecule type" value="Genomic_DNA"/>
</dbReference>
<evidence type="ECO:0000313" key="2">
    <source>
        <dbReference type="EMBL" id="GAA4972565.1"/>
    </source>
</evidence>
<organism evidence="2 3">
    <name type="scientific">Yinghuangia aomiensis</name>
    <dbReference type="NCBI Taxonomy" id="676205"/>
    <lineage>
        <taxon>Bacteria</taxon>
        <taxon>Bacillati</taxon>
        <taxon>Actinomycetota</taxon>
        <taxon>Actinomycetes</taxon>
        <taxon>Kitasatosporales</taxon>
        <taxon>Streptomycetaceae</taxon>
        <taxon>Yinghuangia</taxon>
    </lineage>
</organism>
<dbReference type="Gene3D" id="1.10.510.10">
    <property type="entry name" value="Transferase(Phosphotransferase) domain 1"/>
    <property type="match status" value="1"/>
</dbReference>
<name>A0ABP9HK25_9ACTN</name>
<feature type="region of interest" description="Disordered" evidence="1">
    <location>
        <begin position="1"/>
        <end position="110"/>
    </location>
</feature>
<protein>
    <submittedName>
        <fullName evidence="2">Uncharacterized protein</fullName>
    </submittedName>
</protein>